<accession>A0A1H7DD48</accession>
<dbReference type="AlphaFoldDB" id="A0A1H7DD48"/>
<evidence type="ECO:0000313" key="3">
    <source>
        <dbReference type="Proteomes" id="UP000199379"/>
    </source>
</evidence>
<protein>
    <submittedName>
        <fullName evidence="2">Uncharacterized protein</fullName>
    </submittedName>
</protein>
<feature type="region of interest" description="Disordered" evidence="1">
    <location>
        <begin position="1"/>
        <end position="33"/>
    </location>
</feature>
<evidence type="ECO:0000313" key="2">
    <source>
        <dbReference type="EMBL" id="SEJ98837.1"/>
    </source>
</evidence>
<reference evidence="2 3" key="1">
    <citation type="submission" date="2016-10" db="EMBL/GenBank/DDBJ databases">
        <authorList>
            <person name="de Groot N.N."/>
        </authorList>
    </citation>
    <scope>NUCLEOTIDE SEQUENCE [LARGE SCALE GENOMIC DNA]</scope>
    <source>
        <strain evidence="2 3">DSM 29340</strain>
    </source>
</reference>
<dbReference type="STRING" id="1227549.SAMN05444007_110120"/>
<dbReference type="EMBL" id="FNYD01000010">
    <property type="protein sequence ID" value="SEJ98837.1"/>
    <property type="molecule type" value="Genomic_DNA"/>
</dbReference>
<proteinExistence type="predicted"/>
<keyword evidence="3" id="KW-1185">Reference proteome</keyword>
<organism evidence="2 3">
    <name type="scientific">Cribrihabitans marinus</name>
    <dbReference type="NCBI Taxonomy" id="1227549"/>
    <lineage>
        <taxon>Bacteria</taxon>
        <taxon>Pseudomonadati</taxon>
        <taxon>Pseudomonadota</taxon>
        <taxon>Alphaproteobacteria</taxon>
        <taxon>Rhodobacterales</taxon>
        <taxon>Paracoccaceae</taxon>
        <taxon>Cribrihabitans</taxon>
    </lineage>
</organism>
<gene>
    <name evidence="2" type="ORF">SAMN05444007_110120</name>
</gene>
<evidence type="ECO:0000256" key="1">
    <source>
        <dbReference type="SAM" id="MobiDB-lite"/>
    </source>
</evidence>
<name>A0A1H7DD48_9RHOB</name>
<dbReference type="Proteomes" id="UP000199379">
    <property type="component" value="Unassembled WGS sequence"/>
</dbReference>
<sequence>MGLITTATGPTRALGNLSPQEFAMNSGLETKAA</sequence>